<dbReference type="GO" id="GO:0008417">
    <property type="term" value="F:fucosyltransferase activity"/>
    <property type="evidence" value="ECO:0007669"/>
    <property type="project" value="InterPro"/>
</dbReference>
<organism evidence="15 16">
    <name type="scientific">Schistosoma japonicum</name>
    <name type="common">Blood fluke</name>
    <dbReference type="NCBI Taxonomy" id="6182"/>
    <lineage>
        <taxon>Eukaryota</taxon>
        <taxon>Metazoa</taxon>
        <taxon>Spiralia</taxon>
        <taxon>Lophotrochozoa</taxon>
        <taxon>Platyhelminthes</taxon>
        <taxon>Trematoda</taxon>
        <taxon>Digenea</taxon>
        <taxon>Strigeidida</taxon>
        <taxon>Schistosomatoidea</taxon>
        <taxon>Schistosomatidae</taxon>
        <taxon>Schistosoma</taxon>
    </lineage>
</organism>
<comment type="caution">
    <text evidence="15">The sequence shown here is derived from an EMBL/GenBank/DDBJ whole genome shotgun (WGS) entry which is preliminary data.</text>
</comment>
<evidence type="ECO:0000256" key="11">
    <source>
        <dbReference type="ARBA" id="ARBA00023180"/>
    </source>
</evidence>
<comment type="subcellular location">
    <subcellularLocation>
        <location evidence="1">Golgi apparatus membrane</location>
        <topology evidence="1">Single-pass type II membrane protein</topology>
    </subcellularLocation>
    <subcellularLocation>
        <location evidence="12">Golgi apparatus</location>
        <location evidence="12">Golgi stack membrane</location>
        <topology evidence="12">Single-pass type II membrane protein</topology>
    </subcellularLocation>
</comment>
<reference evidence="15 16" key="1">
    <citation type="submission" date="2019-03" db="EMBL/GenBank/DDBJ databases">
        <title>An improved genome assembly of the fluke Schistosoma japonicum.</title>
        <authorList>
            <person name="Hu W."/>
            <person name="Luo F."/>
            <person name="Yin M."/>
            <person name="Mo X."/>
            <person name="Sun C."/>
            <person name="Wu Q."/>
            <person name="Zhu B."/>
            <person name="Xiang M."/>
            <person name="Wang J."/>
            <person name="Wang Y."/>
            <person name="Zhang T."/>
            <person name="Xu B."/>
            <person name="Zheng H."/>
            <person name="Feng Z."/>
        </authorList>
    </citation>
    <scope>NUCLEOTIDE SEQUENCE [LARGE SCALE GENOMIC DNA]</scope>
    <source>
        <strain evidence="15">HuSjv2</strain>
        <tissue evidence="15">Worms</tissue>
    </source>
</reference>
<dbReference type="PANTHER" id="PTHR48438:SF1">
    <property type="entry name" value="ALPHA-(1,3)-FUCOSYLTRANSFERASE C-RELATED"/>
    <property type="match status" value="1"/>
</dbReference>
<dbReference type="Gene3D" id="3.40.50.11660">
    <property type="entry name" value="Glycosyl transferase family 10, C-terminal domain"/>
    <property type="match status" value="1"/>
</dbReference>
<keyword evidence="10 12" id="KW-0472">Membrane</keyword>
<keyword evidence="8 12" id="KW-1133">Transmembrane helix</keyword>
<evidence type="ECO:0000256" key="1">
    <source>
        <dbReference type="ARBA" id="ARBA00004323"/>
    </source>
</evidence>
<accession>A0A4Z2DQD4</accession>
<evidence type="ECO:0000259" key="13">
    <source>
        <dbReference type="Pfam" id="PF00852"/>
    </source>
</evidence>
<dbReference type="PANTHER" id="PTHR48438">
    <property type="entry name" value="ALPHA-(1,3)-FUCOSYLTRANSFERASE C-RELATED"/>
    <property type="match status" value="1"/>
</dbReference>
<dbReference type="InterPro" id="IPR038577">
    <property type="entry name" value="GT10-like_C_sf"/>
</dbReference>
<keyword evidence="9 12" id="KW-0333">Golgi apparatus</keyword>
<evidence type="ECO:0000256" key="6">
    <source>
        <dbReference type="ARBA" id="ARBA00022692"/>
    </source>
</evidence>
<dbReference type="InterPro" id="IPR001503">
    <property type="entry name" value="Glyco_trans_10"/>
</dbReference>
<keyword evidence="16" id="KW-1185">Reference proteome</keyword>
<dbReference type="Pfam" id="PF00852">
    <property type="entry name" value="Glyco_transf_10"/>
    <property type="match status" value="1"/>
</dbReference>
<name>A0A4Z2DQD4_SCHJA</name>
<evidence type="ECO:0000256" key="10">
    <source>
        <dbReference type="ARBA" id="ARBA00023136"/>
    </source>
</evidence>
<keyword evidence="4 12" id="KW-0328">Glycosyltransferase</keyword>
<gene>
    <name evidence="15" type="ORF">EWB00_010279</name>
</gene>
<evidence type="ECO:0000256" key="9">
    <source>
        <dbReference type="ARBA" id="ARBA00023034"/>
    </source>
</evidence>
<evidence type="ECO:0000256" key="12">
    <source>
        <dbReference type="RuleBase" id="RU003832"/>
    </source>
</evidence>
<dbReference type="STRING" id="6182.A0A4Z2DQD4"/>
<evidence type="ECO:0000256" key="4">
    <source>
        <dbReference type="ARBA" id="ARBA00022676"/>
    </source>
</evidence>
<dbReference type="OrthoDB" id="427096at2759"/>
<feature type="domain" description="Fucosyltransferase C-terminal" evidence="13">
    <location>
        <begin position="209"/>
        <end position="368"/>
    </location>
</feature>
<comment type="pathway">
    <text evidence="2">Protein modification; protein glycosylation.</text>
</comment>
<evidence type="ECO:0000256" key="5">
    <source>
        <dbReference type="ARBA" id="ARBA00022679"/>
    </source>
</evidence>
<sequence length="397" mass="46660">METPKDFTGFNPTIRFRIIIFLAVSTVCFGIFYIWDINLNEIGQYISNYRSFGILSMTRHSNLYSNFTDFRNDFIAGQILLNKSKKYEIIIFGHMLVTLNTDLTNCPVNNCIIHSDARRWISGDLILITDRIFPPGKRPISQAWVAHEYESAFHTRFSDEINDKINFTAIYRFDSTIRTPYGMYTPYERRTNDSDRTLELRKLENVANGKDRAVAWIVSNCNSKSPRKAYTDELAKHITVDVYGRCGQMRCFGSECFDLIRKHYKFYLSFENSLCQDYITEKFFFNALMNNALPIVMGASIEEYQKVSPPHSFIHVDQFENPKELASYLKYLDKNDTAYNEYFTWHNEGVVTMWSFKPECEFCLLANALPYLKPTMHDNFIYWLKDGCKNRKLRWTN</sequence>
<dbReference type="GO" id="GO:0032580">
    <property type="term" value="C:Golgi cisterna membrane"/>
    <property type="evidence" value="ECO:0007669"/>
    <property type="project" value="UniProtKB-SubCell"/>
</dbReference>
<comment type="similarity">
    <text evidence="3 12">Belongs to the glycosyltransferase 10 family.</text>
</comment>
<dbReference type="Pfam" id="PF17039">
    <property type="entry name" value="Glyco_tran_10_N"/>
    <property type="match status" value="1"/>
</dbReference>
<keyword evidence="6 12" id="KW-0812">Transmembrane</keyword>
<dbReference type="GO" id="GO:0000139">
    <property type="term" value="C:Golgi membrane"/>
    <property type="evidence" value="ECO:0007669"/>
    <property type="project" value="UniProtKB-SubCell"/>
</dbReference>
<dbReference type="AlphaFoldDB" id="A0A4Z2DQD4"/>
<dbReference type="InterPro" id="IPR031481">
    <property type="entry name" value="Glyco_tran_10_N"/>
</dbReference>
<dbReference type="EMBL" id="SKCS01000077">
    <property type="protein sequence ID" value="TNN18360.1"/>
    <property type="molecule type" value="Genomic_DNA"/>
</dbReference>
<evidence type="ECO:0000313" key="15">
    <source>
        <dbReference type="EMBL" id="TNN18360.1"/>
    </source>
</evidence>
<keyword evidence="7" id="KW-0735">Signal-anchor</keyword>
<feature type="domain" description="Fucosyltransferase N-terminal" evidence="14">
    <location>
        <begin position="89"/>
        <end position="182"/>
    </location>
</feature>
<dbReference type="EC" id="2.4.1.-" evidence="12"/>
<evidence type="ECO:0000256" key="2">
    <source>
        <dbReference type="ARBA" id="ARBA00004922"/>
    </source>
</evidence>
<keyword evidence="5 12" id="KW-0808">Transferase</keyword>
<dbReference type="FunFam" id="3.40.50.11660:FF:000004">
    <property type="entry name" value="Glycoprotein 3-alpha-L-fucosyltransferase A"/>
    <property type="match status" value="1"/>
</dbReference>
<dbReference type="Proteomes" id="UP000311919">
    <property type="component" value="Unassembled WGS sequence"/>
</dbReference>
<evidence type="ECO:0000256" key="8">
    <source>
        <dbReference type="ARBA" id="ARBA00022989"/>
    </source>
</evidence>
<evidence type="ECO:0000259" key="14">
    <source>
        <dbReference type="Pfam" id="PF17039"/>
    </source>
</evidence>
<feature type="transmembrane region" description="Helical" evidence="12">
    <location>
        <begin position="16"/>
        <end position="35"/>
    </location>
</feature>
<evidence type="ECO:0000256" key="7">
    <source>
        <dbReference type="ARBA" id="ARBA00022968"/>
    </source>
</evidence>
<keyword evidence="11" id="KW-0325">Glycoprotein</keyword>
<evidence type="ECO:0000313" key="16">
    <source>
        <dbReference type="Proteomes" id="UP000311919"/>
    </source>
</evidence>
<protein>
    <recommendedName>
        <fullName evidence="12">Fucosyltransferase</fullName>
        <ecNumber evidence="12">2.4.1.-</ecNumber>
    </recommendedName>
</protein>
<dbReference type="InterPro" id="IPR055270">
    <property type="entry name" value="Glyco_tran_10_C"/>
</dbReference>
<dbReference type="UniPathway" id="UPA00378"/>
<dbReference type="SUPFAM" id="SSF53756">
    <property type="entry name" value="UDP-Glycosyltransferase/glycogen phosphorylase"/>
    <property type="match status" value="1"/>
</dbReference>
<evidence type="ECO:0000256" key="3">
    <source>
        <dbReference type="ARBA" id="ARBA00008919"/>
    </source>
</evidence>
<proteinExistence type="inferred from homology"/>